<protein>
    <submittedName>
        <fullName evidence="1">Glycosyltransferase involved in cell wall bisynthesis</fullName>
    </submittedName>
</protein>
<gene>
    <name evidence="1" type="ORF">SAMN06265364_1337</name>
</gene>
<dbReference type="Pfam" id="PF00535">
    <property type="entry name" value="Glycos_transf_2"/>
    <property type="match status" value="1"/>
</dbReference>
<dbReference type="GO" id="GO:0016758">
    <property type="term" value="F:hexosyltransferase activity"/>
    <property type="evidence" value="ECO:0007669"/>
    <property type="project" value="UniProtKB-ARBA"/>
</dbReference>
<dbReference type="PANTHER" id="PTHR22916">
    <property type="entry name" value="GLYCOSYLTRANSFERASE"/>
    <property type="match status" value="1"/>
</dbReference>
<dbReference type="InterPro" id="IPR029044">
    <property type="entry name" value="Nucleotide-diphossugar_trans"/>
</dbReference>
<dbReference type="PANTHER" id="PTHR22916:SF3">
    <property type="entry name" value="UDP-GLCNAC:BETAGAL BETA-1,3-N-ACETYLGLUCOSAMINYLTRANSFERASE-LIKE PROTEIN 1"/>
    <property type="match status" value="1"/>
</dbReference>
<proteinExistence type="predicted"/>
<dbReference type="AlphaFoldDB" id="A0A2K9HKI4"/>
<evidence type="ECO:0000313" key="2">
    <source>
        <dbReference type="Proteomes" id="UP000198427"/>
    </source>
</evidence>
<dbReference type="KEGG" id="pje:CRM71_13230"/>
<sequence>MPKISILVAVYNSAAYLPQCLDSLLGQTLHDIEVLCVDDSSTDNSLAILRDYAERDRRVKVFALDENHGIAFARNVALSNASGEFICFVDSDDWLAPNALEAVCKTFTDDVDSVLFQVVLHYADGREKTYPMPPFEALSGERAFVDSLTWKIHGVYAIRAAIHHAYPYDDALRTYSDENITRIHYLKSRKVAVCEGVYYYRQHTSSTTHRVSVRRFDYLLANERMRCQLVAIGTSEVNLRCYETIRWQNLVGLYLFYYLHRHELSATDRQEALSIMRHVWQTIHLQQVSPSLRRKFGYIPFRPSQPSHRSSWSSLRCPTRLLHRPSWFPFRPLWLLFRLQEELYFTLRALVGRNKEAK</sequence>
<dbReference type="SUPFAM" id="SSF53448">
    <property type="entry name" value="Nucleotide-diphospho-sugar transferases"/>
    <property type="match status" value="1"/>
</dbReference>
<name>A0A2K9HKI4_9BACT</name>
<dbReference type="Proteomes" id="UP000198427">
    <property type="component" value="Unassembled WGS sequence"/>
</dbReference>
<accession>A0A2K9HKI4</accession>
<evidence type="ECO:0000313" key="1">
    <source>
        <dbReference type="EMBL" id="SNS05138.1"/>
    </source>
</evidence>
<dbReference type="RefSeq" id="WP_089366957.1">
    <property type="nucleotide sequence ID" value="NZ_CP023864.1"/>
</dbReference>
<keyword evidence="2" id="KW-1185">Reference proteome</keyword>
<reference evidence="1 2" key="1">
    <citation type="submission" date="2017-06" db="EMBL/GenBank/DDBJ databases">
        <authorList>
            <person name="Varghese N."/>
            <person name="Submissions S."/>
        </authorList>
    </citation>
    <scope>NUCLEOTIDE SEQUENCE [LARGE SCALE GENOMIC DNA]</scope>
    <source>
        <strain evidence="1 2">DSM 26989</strain>
    </source>
</reference>
<organism evidence="1 2">
    <name type="scientific">Prevotella jejuni</name>
    <dbReference type="NCBI Taxonomy" id="1177574"/>
    <lineage>
        <taxon>Bacteria</taxon>
        <taxon>Pseudomonadati</taxon>
        <taxon>Bacteroidota</taxon>
        <taxon>Bacteroidia</taxon>
        <taxon>Bacteroidales</taxon>
        <taxon>Prevotellaceae</taxon>
        <taxon>Prevotella</taxon>
    </lineage>
</organism>
<dbReference type="InterPro" id="IPR001173">
    <property type="entry name" value="Glyco_trans_2-like"/>
</dbReference>
<dbReference type="CDD" id="cd00761">
    <property type="entry name" value="Glyco_tranf_GTA_type"/>
    <property type="match status" value="1"/>
</dbReference>
<dbReference type="EMBL" id="FZNZ01000033">
    <property type="protein sequence ID" value="SNS05138.1"/>
    <property type="molecule type" value="Genomic_DNA"/>
</dbReference>
<dbReference type="OrthoDB" id="1114838at2"/>
<dbReference type="GeneID" id="94030308"/>
<comment type="caution">
    <text evidence="1">The sequence shown here is derived from an EMBL/GenBank/DDBJ whole genome shotgun (WGS) entry which is preliminary data.</text>
</comment>
<dbReference type="Gene3D" id="3.90.550.10">
    <property type="entry name" value="Spore Coat Polysaccharide Biosynthesis Protein SpsA, Chain A"/>
    <property type="match status" value="1"/>
</dbReference>